<evidence type="ECO:0000313" key="3">
    <source>
        <dbReference type="Proteomes" id="UP000678393"/>
    </source>
</evidence>
<gene>
    <name evidence="2" type="ORF">CUNI_LOCUS13181</name>
</gene>
<keyword evidence="1" id="KW-1133">Transmembrane helix</keyword>
<dbReference type="EMBL" id="CAJHNH020002749">
    <property type="protein sequence ID" value="CAG5127623.1"/>
    <property type="molecule type" value="Genomic_DNA"/>
</dbReference>
<keyword evidence="1" id="KW-0812">Transmembrane</keyword>
<dbReference type="OrthoDB" id="6152866at2759"/>
<feature type="transmembrane region" description="Helical" evidence="1">
    <location>
        <begin position="113"/>
        <end position="134"/>
    </location>
</feature>
<name>A0A8S3ZDX0_9EUPU</name>
<dbReference type="Proteomes" id="UP000678393">
    <property type="component" value="Unassembled WGS sequence"/>
</dbReference>
<accession>A0A8S3ZDX0</accession>
<feature type="transmembrane region" description="Helical" evidence="1">
    <location>
        <begin position="68"/>
        <end position="93"/>
    </location>
</feature>
<feature type="transmembrane region" description="Helical" evidence="1">
    <location>
        <begin position="146"/>
        <end position="169"/>
    </location>
</feature>
<feature type="transmembrane region" description="Helical" evidence="1">
    <location>
        <begin position="278"/>
        <end position="302"/>
    </location>
</feature>
<feature type="transmembrane region" description="Helical" evidence="1">
    <location>
        <begin position="245"/>
        <end position="266"/>
    </location>
</feature>
<evidence type="ECO:0000256" key="1">
    <source>
        <dbReference type="SAM" id="Phobius"/>
    </source>
</evidence>
<sequence length="334" mass="37965">MSNNSSVETNASQWFSYRTPGPNMFTYYYRATVTLDTIFIVAGTLINVWFLAAILLSRELRSRMRNKFICGLLVVNLAETFIHLPMSVIRGVVGALYAYHLLNCHFISAANNIYHIIDFVGNWYILILVCVYMAQILTFEPQLTPVWKNIVTAVIFTAPCVFAVLLVPLTMKTFSPIPSSRCLINSPKATEVYRSLDTIVPQVLASLLLIATAVVRQRRYPYARFFASRTQLTVDRSQTDPWSPFVALLVTAVASDFGLVVVYMNATIMNRLDSKTWLIVYFTIKALSYLRVILLPLMLLLFPDIRERTKAWRPCRRSASSPADLVVTYERNTS</sequence>
<proteinExistence type="predicted"/>
<protein>
    <submittedName>
        <fullName evidence="2">Uncharacterized protein</fullName>
    </submittedName>
</protein>
<reference evidence="2" key="1">
    <citation type="submission" date="2021-04" db="EMBL/GenBank/DDBJ databases">
        <authorList>
            <consortium name="Molecular Ecology Group"/>
        </authorList>
    </citation>
    <scope>NUCLEOTIDE SEQUENCE</scope>
</reference>
<keyword evidence="1" id="KW-0472">Membrane</keyword>
<evidence type="ECO:0000313" key="2">
    <source>
        <dbReference type="EMBL" id="CAG5127623.1"/>
    </source>
</evidence>
<comment type="caution">
    <text evidence="2">The sequence shown here is derived from an EMBL/GenBank/DDBJ whole genome shotgun (WGS) entry which is preliminary data.</text>
</comment>
<keyword evidence="3" id="KW-1185">Reference proteome</keyword>
<feature type="transmembrane region" description="Helical" evidence="1">
    <location>
        <begin position="27"/>
        <end position="56"/>
    </location>
</feature>
<dbReference type="AlphaFoldDB" id="A0A8S3ZDX0"/>
<organism evidence="2 3">
    <name type="scientific">Candidula unifasciata</name>
    <dbReference type="NCBI Taxonomy" id="100452"/>
    <lineage>
        <taxon>Eukaryota</taxon>
        <taxon>Metazoa</taxon>
        <taxon>Spiralia</taxon>
        <taxon>Lophotrochozoa</taxon>
        <taxon>Mollusca</taxon>
        <taxon>Gastropoda</taxon>
        <taxon>Heterobranchia</taxon>
        <taxon>Euthyneura</taxon>
        <taxon>Panpulmonata</taxon>
        <taxon>Eupulmonata</taxon>
        <taxon>Stylommatophora</taxon>
        <taxon>Helicina</taxon>
        <taxon>Helicoidea</taxon>
        <taxon>Geomitridae</taxon>
        <taxon>Candidula</taxon>
    </lineage>
</organism>
<feature type="transmembrane region" description="Helical" evidence="1">
    <location>
        <begin position="199"/>
        <end position="215"/>
    </location>
</feature>